<evidence type="ECO:0000256" key="1">
    <source>
        <dbReference type="ARBA" id="ARBA00004496"/>
    </source>
</evidence>
<accession>A0A6P8HLL4</accession>
<dbReference type="CDD" id="cd04093">
    <property type="entry name" value="HBS1_C_III"/>
    <property type="match status" value="1"/>
</dbReference>
<dbReference type="OrthoDB" id="342024at2759"/>
<dbReference type="InterPro" id="IPR000795">
    <property type="entry name" value="T_Tr_GTP-bd_dom"/>
</dbReference>
<dbReference type="SUPFAM" id="SSF50447">
    <property type="entry name" value="Translation proteins"/>
    <property type="match status" value="1"/>
</dbReference>
<feature type="compositionally biased region" description="Basic and acidic residues" evidence="11">
    <location>
        <begin position="245"/>
        <end position="254"/>
    </location>
</feature>
<evidence type="ECO:0000256" key="11">
    <source>
        <dbReference type="SAM" id="MobiDB-lite"/>
    </source>
</evidence>
<dbReference type="Gene3D" id="1.10.8.10">
    <property type="entry name" value="DNA helicase RuvA subunit, C-terminal domain"/>
    <property type="match status" value="1"/>
</dbReference>
<keyword evidence="9" id="KW-0342">GTP-binding</keyword>
<feature type="region of interest" description="Disordered" evidence="11">
    <location>
        <begin position="63"/>
        <end position="88"/>
    </location>
</feature>
<feature type="region of interest" description="Disordered" evidence="11">
    <location>
        <begin position="141"/>
        <end position="173"/>
    </location>
</feature>
<dbReference type="GO" id="GO:0006412">
    <property type="term" value="P:translation"/>
    <property type="evidence" value="ECO:0007669"/>
    <property type="project" value="UniProtKB-KW"/>
</dbReference>
<keyword evidence="6" id="KW-0378">Hydrolase</keyword>
<evidence type="ECO:0000256" key="9">
    <source>
        <dbReference type="ARBA" id="ARBA00023134"/>
    </source>
</evidence>
<proteinExistence type="inferred from homology"/>
<keyword evidence="7" id="KW-0810">Translation regulation</keyword>
<evidence type="ECO:0000256" key="10">
    <source>
        <dbReference type="ARBA" id="ARBA00049117"/>
    </source>
</evidence>
<feature type="compositionally biased region" description="Basic and acidic residues" evidence="11">
    <location>
        <begin position="141"/>
        <end position="156"/>
    </location>
</feature>
<gene>
    <name evidence="14" type="primary">LOC116292633</name>
</gene>
<dbReference type="InterPro" id="IPR009001">
    <property type="entry name" value="Transl_elong_EF1A/Init_IF2_C"/>
</dbReference>
<dbReference type="FunFam" id="2.40.30.10:FF:000020">
    <property type="entry name" value="Translation elongation factor EF-1"/>
    <property type="match status" value="1"/>
</dbReference>
<dbReference type="InterPro" id="IPR009000">
    <property type="entry name" value="Transl_B-barrel_sf"/>
</dbReference>
<dbReference type="PANTHER" id="PTHR23115">
    <property type="entry name" value="TRANSLATION FACTOR"/>
    <property type="match status" value="1"/>
</dbReference>
<protein>
    <submittedName>
        <fullName evidence="14">HBS1-like protein</fullName>
    </submittedName>
</protein>
<dbReference type="AlphaFoldDB" id="A0A6P8HLL4"/>
<dbReference type="FunCoup" id="A0A6P8HLL4">
    <property type="interactions" value="1446"/>
</dbReference>
<dbReference type="Gene3D" id="2.40.30.10">
    <property type="entry name" value="Translation factors"/>
    <property type="match status" value="2"/>
</dbReference>
<dbReference type="GO" id="GO:0003924">
    <property type="term" value="F:GTPase activity"/>
    <property type="evidence" value="ECO:0007669"/>
    <property type="project" value="InterPro"/>
</dbReference>
<dbReference type="InParanoid" id="A0A6P8HLL4"/>
<evidence type="ECO:0000256" key="6">
    <source>
        <dbReference type="ARBA" id="ARBA00022801"/>
    </source>
</evidence>
<evidence type="ECO:0000256" key="3">
    <source>
        <dbReference type="ARBA" id="ARBA00022490"/>
    </source>
</evidence>
<dbReference type="InterPro" id="IPR050100">
    <property type="entry name" value="TRAFAC_GTPase_members"/>
</dbReference>
<keyword evidence="8" id="KW-0648">Protein biosynthesis</keyword>
<dbReference type="GO" id="GO:0006417">
    <property type="term" value="P:regulation of translation"/>
    <property type="evidence" value="ECO:0007669"/>
    <property type="project" value="UniProtKB-KW"/>
</dbReference>
<dbReference type="Pfam" id="PF00009">
    <property type="entry name" value="GTP_EFTU"/>
    <property type="match status" value="1"/>
</dbReference>
<comment type="similarity">
    <text evidence="2">Belongs to the TRAFAC class translation factor GTPase superfamily. Classic translation factor GTPase family. EF-Tu/EF-1A subfamily.</text>
</comment>
<evidence type="ECO:0000256" key="4">
    <source>
        <dbReference type="ARBA" id="ARBA00022553"/>
    </source>
</evidence>
<dbReference type="Pfam" id="PF08938">
    <property type="entry name" value="HBS1_N"/>
    <property type="match status" value="1"/>
</dbReference>
<dbReference type="Pfam" id="PF22594">
    <property type="entry name" value="GTP-eEF1A_C"/>
    <property type="match status" value="1"/>
</dbReference>
<dbReference type="InterPro" id="IPR027417">
    <property type="entry name" value="P-loop_NTPase"/>
</dbReference>
<feature type="compositionally biased region" description="Low complexity" evidence="11">
    <location>
        <begin position="202"/>
        <end position="214"/>
    </location>
</feature>
<evidence type="ECO:0000313" key="14">
    <source>
        <dbReference type="RefSeq" id="XP_031555843.1"/>
    </source>
</evidence>
<feature type="compositionally biased region" description="Low complexity" evidence="11">
    <location>
        <begin position="221"/>
        <end position="242"/>
    </location>
</feature>
<dbReference type="CDD" id="cd01883">
    <property type="entry name" value="EF1_alpha"/>
    <property type="match status" value="1"/>
</dbReference>
<keyword evidence="13" id="KW-1185">Reference proteome</keyword>
<dbReference type="InterPro" id="IPR037189">
    <property type="entry name" value="HBS1-like_N_sf"/>
</dbReference>
<dbReference type="GO" id="GO:0005525">
    <property type="term" value="F:GTP binding"/>
    <property type="evidence" value="ECO:0007669"/>
    <property type="project" value="UniProtKB-KW"/>
</dbReference>
<evidence type="ECO:0000256" key="5">
    <source>
        <dbReference type="ARBA" id="ARBA00022741"/>
    </source>
</evidence>
<organism evidence="13 14">
    <name type="scientific">Actinia tenebrosa</name>
    <name type="common">Australian red waratah sea anemone</name>
    <dbReference type="NCBI Taxonomy" id="6105"/>
    <lineage>
        <taxon>Eukaryota</taxon>
        <taxon>Metazoa</taxon>
        <taxon>Cnidaria</taxon>
        <taxon>Anthozoa</taxon>
        <taxon>Hexacorallia</taxon>
        <taxon>Actiniaria</taxon>
        <taxon>Actiniidae</taxon>
        <taxon>Actinia</taxon>
    </lineage>
</organism>
<feature type="domain" description="Tr-type G" evidence="12">
    <location>
        <begin position="274"/>
        <end position="498"/>
    </location>
</feature>
<dbReference type="GO" id="GO:0005737">
    <property type="term" value="C:cytoplasm"/>
    <property type="evidence" value="ECO:0007669"/>
    <property type="project" value="UniProtKB-SubCell"/>
</dbReference>
<keyword evidence="4" id="KW-0597">Phosphoprotein</keyword>
<name>A0A6P8HLL4_ACTTE</name>
<reference evidence="14" key="1">
    <citation type="submission" date="2025-08" db="UniProtKB">
        <authorList>
            <consortium name="RefSeq"/>
        </authorList>
    </citation>
    <scope>IDENTIFICATION</scope>
</reference>
<sequence length="699" mass="77218">MSRHRNVRNYAYEDEMSEDVYGHSVEEHDMCVSPSTAQQFMYNRGNDNEQSNLFSNYMSGRFGSVEEEEEEEQLEEEDHLSNSQDYRRPQLDPISEAKLSSCLDQLQSILGDDCHEPTAVDAILKFNFDAERALDYIFSKENKKESSQKKTPKKQDTASYVPPDSTTARPRVPEQPVTVAAAAASNLPDFFSKNVVSRLNHSSSASSTKRSQSSNVVIGFSTPVSPKSRSSSSSPDNTQTASEVDAFKSPEQQKAKPAKQIDAQAEYEKRQQGKDLLNLVVIGHVDAGKSTLMGHMLFLLGDVSKKAMHKYETESKKAGKASFAYAWVLDETGEERERGITMDVGLTRFATKSKVITLMDAPGHKDFIPNMITGAAQADVAILVVDSSTGEFEAGFEAGGQTREHALLVRSLGVTQIVVAVNKLDNVDWSEERYLYIVGKLRLFLKQVGFKDSDVGYVPCSGLSGENLVKQCTEDKLKKWYKGPCLLDRIDDFKPPKRDMDKPWRFCVSDVYKGLGAGINLAGKMVAGSVQNGNRALVMPVGVKGMVKALTLHDEPKTWACAGDHVTLSLAGVDAIHVGVGSILCDPSFPVKSTTKIKARIIVFNIDIPITRGFMVLFHYQTMSEPASVKKLLALLNKSTGEVVKRKPRCLTKNSNAEVEIHTSRPVCVELYKDYKDLGRFMLRYGNETIAAGVITAVL</sequence>
<dbReference type="Proteomes" id="UP000515163">
    <property type="component" value="Unplaced"/>
</dbReference>
<evidence type="ECO:0000256" key="7">
    <source>
        <dbReference type="ARBA" id="ARBA00022845"/>
    </source>
</evidence>
<dbReference type="SUPFAM" id="SSF50465">
    <property type="entry name" value="EF-Tu/eEF-1alpha/eIF2-gamma C-terminal domain"/>
    <property type="match status" value="1"/>
</dbReference>
<dbReference type="Gene3D" id="3.40.50.300">
    <property type="entry name" value="P-loop containing nucleotide triphosphate hydrolases"/>
    <property type="match status" value="1"/>
</dbReference>
<dbReference type="PRINTS" id="PR00315">
    <property type="entry name" value="ELONGATNFCT"/>
</dbReference>
<dbReference type="SUPFAM" id="SSF109732">
    <property type="entry name" value="HBS1-like domain"/>
    <property type="match status" value="1"/>
</dbReference>
<feature type="compositionally biased region" description="Acidic residues" evidence="11">
    <location>
        <begin position="65"/>
        <end position="78"/>
    </location>
</feature>
<dbReference type="FunFam" id="2.40.30.10:FF:000035">
    <property type="entry name" value="HBS1-like translational GTPase"/>
    <property type="match status" value="1"/>
</dbReference>
<dbReference type="SUPFAM" id="SSF52540">
    <property type="entry name" value="P-loop containing nucleoside triphosphate hydrolases"/>
    <property type="match status" value="1"/>
</dbReference>
<dbReference type="CDD" id="cd16267">
    <property type="entry name" value="HBS1-like_II"/>
    <property type="match status" value="1"/>
</dbReference>
<keyword evidence="5" id="KW-0547">Nucleotide-binding</keyword>
<evidence type="ECO:0000256" key="8">
    <source>
        <dbReference type="ARBA" id="ARBA00022917"/>
    </source>
</evidence>
<dbReference type="KEGG" id="aten:116292633"/>
<feature type="region of interest" description="Disordered" evidence="11">
    <location>
        <begin position="202"/>
        <end position="267"/>
    </location>
</feature>
<dbReference type="PROSITE" id="PS51722">
    <property type="entry name" value="G_TR_2"/>
    <property type="match status" value="1"/>
</dbReference>
<evidence type="ECO:0000313" key="13">
    <source>
        <dbReference type="Proteomes" id="UP000515163"/>
    </source>
</evidence>
<comment type="catalytic activity">
    <reaction evidence="10">
        <text>GTP + H2O = GDP + phosphate + H(+)</text>
        <dbReference type="Rhea" id="RHEA:19669"/>
        <dbReference type="ChEBI" id="CHEBI:15377"/>
        <dbReference type="ChEBI" id="CHEBI:15378"/>
        <dbReference type="ChEBI" id="CHEBI:37565"/>
        <dbReference type="ChEBI" id="CHEBI:43474"/>
        <dbReference type="ChEBI" id="CHEBI:58189"/>
    </reaction>
    <physiologicalReaction direction="left-to-right" evidence="10">
        <dbReference type="Rhea" id="RHEA:19670"/>
    </physiologicalReaction>
</comment>
<comment type="subcellular location">
    <subcellularLocation>
        <location evidence="1">Cytoplasm</location>
    </subcellularLocation>
</comment>
<dbReference type="FunFam" id="3.40.50.300:FF:000204">
    <property type="entry name" value="Translation elongation factor Tu"/>
    <property type="match status" value="1"/>
</dbReference>
<evidence type="ECO:0000256" key="2">
    <source>
        <dbReference type="ARBA" id="ARBA00007249"/>
    </source>
</evidence>
<dbReference type="GeneID" id="116292633"/>
<dbReference type="RefSeq" id="XP_031555843.1">
    <property type="nucleotide sequence ID" value="XM_031699983.1"/>
</dbReference>
<keyword evidence="3" id="KW-0963">Cytoplasm</keyword>
<dbReference type="InterPro" id="IPR015033">
    <property type="entry name" value="HBS1-like_N"/>
</dbReference>
<evidence type="ECO:0000259" key="12">
    <source>
        <dbReference type="PROSITE" id="PS51722"/>
    </source>
</evidence>
<dbReference type="InterPro" id="IPR054696">
    <property type="entry name" value="GTP-eEF1A_C"/>
</dbReference>